<feature type="compositionally biased region" description="Basic and acidic residues" evidence="1">
    <location>
        <begin position="78"/>
        <end position="87"/>
    </location>
</feature>
<feature type="compositionally biased region" description="Low complexity" evidence="1">
    <location>
        <begin position="163"/>
        <end position="184"/>
    </location>
</feature>
<feature type="compositionally biased region" description="Low complexity" evidence="1">
    <location>
        <begin position="198"/>
        <end position="212"/>
    </location>
</feature>
<organism evidence="2 3">
    <name type="scientific">Spirodela intermedia</name>
    <name type="common">Intermediate duckweed</name>
    <dbReference type="NCBI Taxonomy" id="51605"/>
    <lineage>
        <taxon>Eukaryota</taxon>
        <taxon>Viridiplantae</taxon>
        <taxon>Streptophyta</taxon>
        <taxon>Embryophyta</taxon>
        <taxon>Tracheophyta</taxon>
        <taxon>Spermatophyta</taxon>
        <taxon>Magnoliopsida</taxon>
        <taxon>Liliopsida</taxon>
        <taxon>Araceae</taxon>
        <taxon>Lemnoideae</taxon>
        <taxon>Spirodela</taxon>
    </lineage>
</organism>
<accession>A0A7I8KYW5</accession>
<dbReference type="EMBL" id="LR746272">
    <property type="protein sequence ID" value="CAA7402526.1"/>
    <property type="molecule type" value="Genomic_DNA"/>
</dbReference>
<dbReference type="InterPro" id="IPR044221">
    <property type="entry name" value="DYAD/AMEIOTIC1"/>
</dbReference>
<dbReference type="Proteomes" id="UP000663760">
    <property type="component" value="Chromosome 9"/>
</dbReference>
<dbReference type="PANTHER" id="PTHR46740:SF2">
    <property type="entry name" value="PROTEIN DYAD"/>
    <property type="match status" value="1"/>
</dbReference>
<gene>
    <name evidence="2" type="ORF">SI8410_09013204</name>
</gene>
<dbReference type="PANTHER" id="PTHR46740">
    <property type="entry name" value="PROTEIN DYAD"/>
    <property type="match status" value="1"/>
</dbReference>
<feature type="region of interest" description="Disordered" evidence="1">
    <location>
        <begin position="140"/>
        <end position="215"/>
    </location>
</feature>
<sequence length="288" mass="30675">MALKREIDWLRSLKLQEKEVQDAQTRSDATGILELQESYESLTKSNAKLEEQVTAMGRSLQAMQEELRLLKLEKEKKDLEKEREEKSAVTAVAPGDGGERGGCGRMVRRSGFRICKPQGTFLWPNMTGGSGICPSAGNGSSIMSSPSVAVAAEEPSGVPPTPHSASSATSPPRPILLPSSSWPRGLTRPTRSSPSRGPTAPTTSAPHPSPLTRRCAPLPPSLSLFSLSLSLARSLSHTHTLCFPEKEGSSGPARGGAKAAAWESGERSGGWSCTISTDLALSSPCYHR</sequence>
<dbReference type="OrthoDB" id="1752469at2759"/>
<evidence type="ECO:0000313" key="3">
    <source>
        <dbReference type="Proteomes" id="UP000663760"/>
    </source>
</evidence>
<protein>
    <submittedName>
        <fullName evidence="2">Uncharacterized protein</fullName>
    </submittedName>
</protein>
<feature type="region of interest" description="Disordered" evidence="1">
    <location>
        <begin position="78"/>
        <end position="104"/>
    </location>
</feature>
<reference evidence="2" key="1">
    <citation type="submission" date="2020-02" db="EMBL/GenBank/DDBJ databases">
        <authorList>
            <person name="Scholz U."/>
            <person name="Mascher M."/>
            <person name="Fiebig A."/>
        </authorList>
    </citation>
    <scope>NUCLEOTIDE SEQUENCE</scope>
</reference>
<dbReference type="GO" id="GO:0007131">
    <property type="term" value="P:reciprocal meiotic recombination"/>
    <property type="evidence" value="ECO:0007669"/>
    <property type="project" value="InterPro"/>
</dbReference>
<feature type="region of interest" description="Disordered" evidence="1">
    <location>
        <begin position="243"/>
        <end position="272"/>
    </location>
</feature>
<evidence type="ECO:0000313" key="2">
    <source>
        <dbReference type="EMBL" id="CAA7402526.1"/>
    </source>
</evidence>
<evidence type="ECO:0000256" key="1">
    <source>
        <dbReference type="SAM" id="MobiDB-lite"/>
    </source>
</evidence>
<name>A0A7I8KYW5_SPIIN</name>
<proteinExistence type="predicted"/>
<dbReference type="AlphaFoldDB" id="A0A7I8KYW5"/>
<keyword evidence="3" id="KW-1185">Reference proteome</keyword>
<dbReference type="GO" id="GO:0051177">
    <property type="term" value="P:meiotic sister chromatid cohesion"/>
    <property type="evidence" value="ECO:0007669"/>
    <property type="project" value="InterPro"/>
</dbReference>